<evidence type="ECO:0000313" key="1">
    <source>
        <dbReference type="EMBL" id="MCD5316462.1"/>
    </source>
</evidence>
<dbReference type="AlphaFoldDB" id="A0A9X1NK01"/>
<proteinExistence type="predicted"/>
<gene>
    <name evidence="1" type="ORF">LR394_36755</name>
</gene>
<protein>
    <submittedName>
        <fullName evidence="1">Uncharacterized protein</fullName>
    </submittedName>
</protein>
<accession>A0A9X1NK01</accession>
<dbReference type="Proteomes" id="UP001138997">
    <property type="component" value="Unassembled WGS sequence"/>
</dbReference>
<keyword evidence="2" id="KW-1185">Reference proteome</keyword>
<sequence>MPTPSVAWIDQQYDRENGERYATHVRALEAVFTEHWGDISPVGFACTAWRLAGVPYLDPGYVRFHRRVLSAVCERNEWDGSLTAHVQLVSPAPEGLAKTQVWGQDRGWRGWPAVMGQYLTPSAEEMSRFPHVRPLLLVDLPLPLNDLPPTPEGPGPDLPELAARAVSVLARELSDALGPLIAQLDR</sequence>
<comment type="caution">
    <text evidence="1">The sequence shown here is derived from an EMBL/GenBank/DDBJ whole genome shotgun (WGS) entry which is preliminary data.</text>
</comment>
<dbReference type="EMBL" id="JAJOMB010000030">
    <property type="protein sequence ID" value="MCD5316462.1"/>
    <property type="molecule type" value="Genomic_DNA"/>
</dbReference>
<evidence type="ECO:0000313" key="2">
    <source>
        <dbReference type="Proteomes" id="UP001138997"/>
    </source>
</evidence>
<organism evidence="1 2">
    <name type="scientific">Kineosporia babensis</name>
    <dbReference type="NCBI Taxonomy" id="499548"/>
    <lineage>
        <taxon>Bacteria</taxon>
        <taxon>Bacillati</taxon>
        <taxon>Actinomycetota</taxon>
        <taxon>Actinomycetes</taxon>
        <taxon>Kineosporiales</taxon>
        <taxon>Kineosporiaceae</taxon>
        <taxon>Kineosporia</taxon>
    </lineage>
</organism>
<name>A0A9X1NK01_9ACTN</name>
<dbReference type="RefSeq" id="WP_231449313.1">
    <property type="nucleotide sequence ID" value="NZ_JAJOMB010000030.1"/>
</dbReference>
<reference evidence="1" key="1">
    <citation type="submission" date="2021-11" db="EMBL/GenBank/DDBJ databases">
        <title>Streptomyces corallinus and Kineosporia corallina sp. nov., two new coral-derived marine actinobacteria.</title>
        <authorList>
            <person name="Buangrab K."/>
            <person name="Sutthacheep M."/>
            <person name="Yeemin T."/>
            <person name="Harunari E."/>
            <person name="Igarashi Y."/>
            <person name="Sripreechasak P."/>
            <person name="Kanchanasin P."/>
            <person name="Tanasupawat S."/>
            <person name="Phongsopitanun W."/>
        </authorList>
    </citation>
    <scope>NUCLEOTIDE SEQUENCE</scope>
    <source>
        <strain evidence="1">JCM 31032</strain>
    </source>
</reference>